<proteinExistence type="predicted"/>
<reference evidence="3" key="1">
    <citation type="submission" date="2023-06" db="EMBL/GenBank/DDBJ databases">
        <authorList>
            <person name="Delattre M."/>
        </authorList>
    </citation>
    <scope>NUCLEOTIDE SEQUENCE</scope>
    <source>
        <strain evidence="3">AF72</strain>
    </source>
</reference>
<keyword evidence="2" id="KW-0732">Signal</keyword>
<dbReference type="AlphaFoldDB" id="A0AA36CFK6"/>
<feature type="signal peptide" evidence="2">
    <location>
        <begin position="1"/>
        <end position="25"/>
    </location>
</feature>
<feature type="chain" id="PRO_5041443646" description="Secreted protein" evidence="2">
    <location>
        <begin position="26"/>
        <end position="95"/>
    </location>
</feature>
<gene>
    <name evidence="3" type="ORF">MSPICULIGERA_LOCUS6635</name>
</gene>
<dbReference type="EMBL" id="CATQJA010001660">
    <property type="protein sequence ID" value="CAJ0568108.1"/>
    <property type="molecule type" value="Genomic_DNA"/>
</dbReference>
<evidence type="ECO:0008006" key="5">
    <source>
        <dbReference type="Google" id="ProtNLM"/>
    </source>
</evidence>
<dbReference type="Proteomes" id="UP001177023">
    <property type="component" value="Unassembled WGS sequence"/>
</dbReference>
<sequence>MRSVKMINTWLALTLLLIWIPNVNSQWWDRDYTTFVENFPHPDGTPGLDGYATPPTEPFLTLRPLQTDEPTLLPGGGTEVAWTPSPIPSPPTLST</sequence>
<feature type="region of interest" description="Disordered" evidence="1">
    <location>
        <begin position="67"/>
        <end position="95"/>
    </location>
</feature>
<feature type="non-terminal residue" evidence="3">
    <location>
        <position position="1"/>
    </location>
</feature>
<comment type="caution">
    <text evidence="3">The sequence shown here is derived from an EMBL/GenBank/DDBJ whole genome shotgun (WGS) entry which is preliminary data.</text>
</comment>
<evidence type="ECO:0000313" key="3">
    <source>
        <dbReference type="EMBL" id="CAJ0568108.1"/>
    </source>
</evidence>
<evidence type="ECO:0000313" key="4">
    <source>
        <dbReference type="Proteomes" id="UP001177023"/>
    </source>
</evidence>
<evidence type="ECO:0000256" key="1">
    <source>
        <dbReference type="SAM" id="MobiDB-lite"/>
    </source>
</evidence>
<feature type="compositionally biased region" description="Pro residues" evidence="1">
    <location>
        <begin position="85"/>
        <end position="95"/>
    </location>
</feature>
<keyword evidence="4" id="KW-1185">Reference proteome</keyword>
<organism evidence="3 4">
    <name type="scientific">Mesorhabditis spiculigera</name>
    <dbReference type="NCBI Taxonomy" id="96644"/>
    <lineage>
        <taxon>Eukaryota</taxon>
        <taxon>Metazoa</taxon>
        <taxon>Ecdysozoa</taxon>
        <taxon>Nematoda</taxon>
        <taxon>Chromadorea</taxon>
        <taxon>Rhabditida</taxon>
        <taxon>Rhabditina</taxon>
        <taxon>Rhabditomorpha</taxon>
        <taxon>Rhabditoidea</taxon>
        <taxon>Rhabditidae</taxon>
        <taxon>Mesorhabditinae</taxon>
        <taxon>Mesorhabditis</taxon>
    </lineage>
</organism>
<protein>
    <recommendedName>
        <fullName evidence="5">Secreted protein</fullName>
    </recommendedName>
</protein>
<name>A0AA36CFK6_9BILA</name>
<evidence type="ECO:0000256" key="2">
    <source>
        <dbReference type="SAM" id="SignalP"/>
    </source>
</evidence>
<accession>A0AA36CFK6</accession>